<dbReference type="OrthoDB" id="9790995at2"/>
<keyword evidence="7" id="KW-0411">Iron-sulfur</keyword>
<dbReference type="InterPro" id="IPR036922">
    <property type="entry name" value="Rieske_2Fe-2S_sf"/>
</dbReference>
<dbReference type="PATRIC" id="fig|433924.3.peg.1489"/>
<keyword evidence="3" id="KW-0479">Metal-binding</keyword>
<keyword evidence="6" id="KW-0408">Iron</keyword>
<evidence type="ECO:0000256" key="4">
    <source>
        <dbReference type="ARBA" id="ARBA00022964"/>
    </source>
</evidence>
<dbReference type="AlphaFoldDB" id="A0A147GMJ4"/>
<keyword evidence="11" id="KW-1185">Reference proteome</keyword>
<dbReference type="PANTHER" id="PTHR43756">
    <property type="entry name" value="CHOLINE MONOOXYGENASE, CHLOROPLASTIC"/>
    <property type="match status" value="1"/>
</dbReference>
<keyword evidence="4" id="KW-0223">Dioxygenase</keyword>
<keyword evidence="2" id="KW-0001">2Fe-2S</keyword>
<dbReference type="InterPro" id="IPR017638">
    <property type="entry name" value="Anthranilate_1-2-diOase_lsu"/>
</dbReference>
<dbReference type="Gene3D" id="3.90.380.10">
    <property type="entry name" value="Naphthalene 1,2-dioxygenase Alpha Subunit, Chain A, domain 1"/>
    <property type="match status" value="1"/>
</dbReference>
<proteinExistence type="inferred from homology"/>
<dbReference type="CDD" id="cd08880">
    <property type="entry name" value="RHO_alpha_C_ahdA1c-like"/>
    <property type="match status" value="1"/>
</dbReference>
<evidence type="ECO:0000313" key="10">
    <source>
        <dbReference type="EMBL" id="KTT14943.1"/>
    </source>
</evidence>
<keyword evidence="5" id="KW-0560">Oxidoreductase</keyword>
<dbReference type="GO" id="GO:0005506">
    <property type="term" value="F:iron ion binding"/>
    <property type="evidence" value="ECO:0007669"/>
    <property type="project" value="InterPro"/>
</dbReference>
<organism evidence="10 11">
    <name type="scientific">Pseudacidovorax intermedius</name>
    <dbReference type="NCBI Taxonomy" id="433924"/>
    <lineage>
        <taxon>Bacteria</taxon>
        <taxon>Pseudomonadati</taxon>
        <taxon>Pseudomonadota</taxon>
        <taxon>Betaproteobacteria</taxon>
        <taxon>Burkholderiales</taxon>
        <taxon>Comamonadaceae</taxon>
        <taxon>Pseudacidovorax</taxon>
    </lineage>
</organism>
<evidence type="ECO:0000256" key="7">
    <source>
        <dbReference type="ARBA" id="ARBA00023014"/>
    </source>
</evidence>
<keyword evidence="8" id="KW-0520">NAD</keyword>
<dbReference type="Pfam" id="PF00355">
    <property type="entry name" value="Rieske"/>
    <property type="match status" value="1"/>
</dbReference>
<dbReference type="PANTHER" id="PTHR43756:SF1">
    <property type="entry name" value="3-PHENYLPROPIONATE_CINNAMIC ACID DIOXYGENASE SUBUNIT ALPHA"/>
    <property type="match status" value="1"/>
</dbReference>
<dbReference type="SUPFAM" id="SSF50022">
    <property type="entry name" value="ISP domain"/>
    <property type="match status" value="1"/>
</dbReference>
<dbReference type="InterPro" id="IPR043264">
    <property type="entry name" value="AhdA1c-like_alpha_C"/>
</dbReference>
<gene>
    <name evidence="10" type="ORF">NS331_21985</name>
</gene>
<dbReference type="PROSITE" id="PS51296">
    <property type="entry name" value="RIESKE"/>
    <property type="match status" value="1"/>
</dbReference>
<evidence type="ECO:0000313" key="11">
    <source>
        <dbReference type="Proteomes" id="UP000072741"/>
    </source>
</evidence>
<dbReference type="EMBL" id="LDSL01000164">
    <property type="protein sequence ID" value="KTT14943.1"/>
    <property type="molecule type" value="Genomic_DNA"/>
</dbReference>
<evidence type="ECO:0000259" key="9">
    <source>
        <dbReference type="PROSITE" id="PS51296"/>
    </source>
</evidence>
<feature type="domain" description="Rieske" evidence="9">
    <location>
        <begin position="56"/>
        <end position="171"/>
    </location>
</feature>
<evidence type="ECO:0000256" key="5">
    <source>
        <dbReference type="ARBA" id="ARBA00023002"/>
    </source>
</evidence>
<name>A0A147GMJ4_9BURK</name>
<dbReference type="InterPro" id="IPR001663">
    <property type="entry name" value="Rng_hydr_dOase-A"/>
</dbReference>
<evidence type="ECO:0000256" key="3">
    <source>
        <dbReference type="ARBA" id="ARBA00022723"/>
    </source>
</evidence>
<dbReference type="Pfam" id="PF00848">
    <property type="entry name" value="Ring_hydroxyl_A"/>
    <property type="match status" value="1"/>
</dbReference>
<dbReference type="Proteomes" id="UP000072741">
    <property type="component" value="Unassembled WGS sequence"/>
</dbReference>
<dbReference type="GO" id="GO:0051213">
    <property type="term" value="F:dioxygenase activity"/>
    <property type="evidence" value="ECO:0007669"/>
    <property type="project" value="UniProtKB-KW"/>
</dbReference>
<evidence type="ECO:0000256" key="2">
    <source>
        <dbReference type="ARBA" id="ARBA00022714"/>
    </source>
</evidence>
<dbReference type="InterPro" id="IPR015881">
    <property type="entry name" value="ARHD_Rieske_2Fe_2S"/>
</dbReference>
<protein>
    <submittedName>
        <fullName evidence="10">Rieske (2Fe-2S) protein</fullName>
    </submittedName>
</protein>
<dbReference type="PROSITE" id="PS00570">
    <property type="entry name" value="RING_HYDROXYL_ALPHA"/>
    <property type="match status" value="1"/>
</dbReference>
<comment type="similarity">
    <text evidence="1">Belongs to the bacterial ring-hydroxylating dioxygenase alpha subunit family.</text>
</comment>
<dbReference type="Gene3D" id="2.102.10.10">
    <property type="entry name" value="Rieske [2Fe-2S] iron-sulphur domain"/>
    <property type="match status" value="1"/>
</dbReference>
<dbReference type="InterPro" id="IPR015879">
    <property type="entry name" value="Ring_hydroxy_dOase_asu_C_dom"/>
</dbReference>
<evidence type="ECO:0000256" key="6">
    <source>
        <dbReference type="ARBA" id="ARBA00023004"/>
    </source>
</evidence>
<dbReference type="RefSeq" id="WP_058644065.1">
    <property type="nucleotide sequence ID" value="NZ_LDSL01000164.1"/>
</dbReference>
<dbReference type="SUPFAM" id="SSF55961">
    <property type="entry name" value="Bet v1-like"/>
    <property type="match status" value="1"/>
</dbReference>
<comment type="caution">
    <text evidence="10">The sequence shown here is derived from an EMBL/GenBank/DDBJ whole genome shotgun (WGS) entry which is preliminary data.</text>
</comment>
<reference evidence="10 11" key="1">
    <citation type="journal article" date="2016" name="Front. Microbiol.">
        <title>Genomic Resource of Rice Seed Associated Bacteria.</title>
        <authorList>
            <person name="Midha S."/>
            <person name="Bansal K."/>
            <person name="Sharma S."/>
            <person name="Kumar N."/>
            <person name="Patil P.P."/>
            <person name="Chaudhry V."/>
            <person name="Patil P.B."/>
        </authorList>
    </citation>
    <scope>NUCLEOTIDE SEQUENCE [LARGE SCALE GENOMIC DNA]</scope>
    <source>
        <strain evidence="10 11">NS331</strain>
    </source>
</reference>
<dbReference type="InterPro" id="IPR017941">
    <property type="entry name" value="Rieske_2Fe-2S"/>
</dbReference>
<accession>A0A147GMJ4</accession>
<evidence type="ECO:0000256" key="8">
    <source>
        <dbReference type="ARBA" id="ARBA00023027"/>
    </source>
</evidence>
<dbReference type="PRINTS" id="PR00090">
    <property type="entry name" value="RNGDIOXGNASE"/>
</dbReference>
<sequence>MNQPVDPGALQAAAAEQQQRVVHFPQADGSRVPYAVFSSQDVFEREQERIYRGPTWSFVALEAEIPNPGDYKSTFVGDTPVVVTRAPDGELACWVNRCAHRGAMVCRNARGNAKVHTCVYHQWGFSAKGDLQGIPFKRGRDGAPGMPPDFDNKAHGLRKLRVDSYKGLVFASFSDEAPTLADYIGEQMRPWVDRVMHKKVVYLGCTRQYARSNWKLYYENVKDPYHASLLHLFHTTFNIFRVGMKARSMADKAHGLHSIITATNIEQEGDTATAYKQQAIRSMDDGFHLEDASVLGFISEYEEDCTNHIQTIFPQLVLQQIHNTLVARQVLPKAPGEFELVFHFFGYEDDTPELRALRIKQANLVGPAGFISMEDTEATELVQRGTARDADATSVLDLGRTDPNREDTMITENLIRKFWTGYQKLMGY</sequence>
<dbReference type="GO" id="GO:0051537">
    <property type="term" value="F:2 iron, 2 sulfur cluster binding"/>
    <property type="evidence" value="ECO:0007669"/>
    <property type="project" value="UniProtKB-KW"/>
</dbReference>
<dbReference type="NCBIfam" id="NF041684">
    <property type="entry name" value="ant_diox_AndAc"/>
    <property type="match status" value="1"/>
</dbReference>
<evidence type="ECO:0000256" key="1">
    <source>
        <dbReference type="ARBA" id="ARBA00008751"/>
    </source>
</evidence>